<evidence type="ECO:0000256" key="2">
    <source>
        <dbReference type="ARBA" id="ARBA00023125"/>
    </source>
</evidence>
<dbReference type="SUPFAM" id="SSF46689">
    <property type="entry name" value="Homeodomain-like"/>
    <property type="match status" value="1"/>
</dbReference>
<gene>
    <name evidence="6" type="ORF">U6A24_06440</name>
</gene>
<dbReference type="Gene3D" id="1.10.357.10">
    <property type="entry name" value="Tetracycline Repressor, domain 2"/>
    <property type="match status" value="1"/>
</dbReference>
<dbReference type="RefSeq" id="WP_324179124.1">
    <property type="nucleotide sequence ID" value="NZ_BAABAW010000008.1"/>
</dbReference>
<evidence type="ECO:0000256" key="3">
    <source>
        <dbReference type="ARBA" id="ARBA00023163"/>
    </source>
</evidence>
<name>A0ABU5ZSQ0_9FLAO</name>
<sequence>MNYKHNKEKVIQKGVELFWVKGYHSLGVNEICEETGMTKGAFYNTFKSKEKFLLTTIASYGDIIVSHLQAQLSGKKTSAFYSLVTLYKNMLLAQTSNNYMGCLVNNMMSEMGTSYDAVAAMAAKQFKRFLMVIEPAVKEAQEAGDFDNNISSECLAEIIHTTFFGFLTRSKSTKTTNHEAMTSFFNILKNR</sequence>
<feature type="domain" description="HTH tetR-type" evidence="5">
    <location>
        <begin position="4"/>
        <end position="64"/>
    </location>
</feature>
<dbReference type="PANTHER" id="PTHR47506:SF6">
    <property type="entry name" value="HTH-TYPE TRANSCRIPTIONAL REPRESSOR NEMR"/>
    <property type="match status" value="1"/>
</dbReference>
<reference evidence="6 7" key="1">
    <citation type="journal article" date="2013" name="Int. J. Syst. Evol. Microbiol.">
        <title>Aquimarina gracilis sp. nov., isolated from the gut microflora of a mussel, Mytilus coruscus, and emended description of Aquimarina spongiae.</title>
        <authorList>
            <person name="Park S.C."/>
            <person name="Choe H.N."/>
            <person name="Baik K.S."/>
            <person name="Seong C.N."/>
        </authorList>
    </citation>
    <scope>NUCLEOTIDE SEQUENCE [LARGE SCALE GENOMIC DNA]</scope>
    <source>
        <strain evidence="6 7">PSC32</strain>
    </source>
</reference>
<keyword evidence="7" id="KW-1185">Reference proteome</keyword>
<evidence type="ECO:0000256" key="4">
    <source>
        <dbReference type="PROSITE-ProRule" id="PRU00335"/>
    </source>
</evidence>
<keyword evidence="1" id="KW-0805">Transcription regulation</keyword>
<dbReference type="InterPro" id="IPR009057">
    <property type="entry name" value="Homeodomain-like_sf"/>
</dbReference>
<accession>A0ABU5ZSQ0</accession>
<protein>
    <submittedName>
        <fullName evidence="6">TetR/AcrR family transcriptional regulator</fullName>
    </submittedName>
</protein>
<proteinExistence type="predicted"/>
<dbReference type="InterPro" id="IPR036271">
    <property type="entry name" value="Tet_transcr_reg_TetR-rel_C_sf"/>
</dbReference>
<dbReference type="InterPro" id="IPR011075">
    <property type="entry name" value="TetR_C"/>
</dbReference>
<dbReference type="PROSITE" id="PS50977">
    <property type="entry name" value="HTH_TETR_2"/>
    <property type="match status" value="1"/>
</dbReference>
<evidence type="ECO:0000256" key="1">
    <source>
        <dbReference type="ARBA" id="ARBA00023015"/>
    </source>
</evidence>
<keyword evidence="3" id="KW-0804">Transcription</keyword>
<dbReference type="InterPro" id="IPR001647">
    <property type="entry name" value="HTH_TetR"/>
</dbReference>
<dbReference type="Proteomes" id="UP001327027">
    <property type="component" value="Unassembled WGS sequence"/>
</dbReference>
<evidence type="ECO:0000259" key="5">
    <source>
        <dbReference type="PROSITE" id="PS50977"/>
    </source>
</evidence>
<dbReference type="SUPFAM" id="SSF48498">
    <property type="entry name" value="Tetracyclin repressor-like, C-terminal domain"/>
    <property type="match status" value="1"/>
</dbReference>
<evidence type="ECO:0000313" key="6">
    <source>
        <dbReference type="EMBL" id="MEB3345090.1"/>
    </source>
</evidence>
<dbReference type="Pfam" id="PF16925">
    <property type="entry name" value="TetR_C_13"/>
    <property type="match status" value="1"/>
</dbReference>
<dbReference type="EMBL" id="JAYKLX010000003">
    <property type="protein sequence ID" value="MEB3345090.1"/>
    <property type="molecule type" value="Genomic_DNA"/>
</dbReference>
<feature type="DNA-binding region" description="H-T-H motif" evidence="4">
    <location>
        <begin position="27"/>
        <end position="46"/>
    </location>
</feature>
<evidence type="ECO:0000313" key="7">
    <source>
        <dbReference type="Proteomes" id="UP001327027"/>
    </source>
</evidence>
<dbReference type="PRINTS" id="PR00455">
    <property type="entry name" value="HTHTETR"/>
</dbReference>
<keyword evidence="2 4" id="KW-0238">DNA-binding</keyword>
<comment type="caution">
    <text evidence="6">The sequence shown here is derived from an EMBL/GenBank/DDBJ whole genome shotgun (WGS) entry which is preliminary data.</text>
</comment>
<dbReference type="PANTHER" id="PTHR47506">
    <property type="entry name" value="TRANSCRIPTIONAL REGULATORY PROTEIN"/>
    <property type="match status" value="1"/>
</dbReference>
<organism evidence="6 7">
    <name type="scientific">Aquimarina gracilis</name>
    <dbReference type="NCBI Taxonomy" id="874422"/>
    <lineage>
        <taxon>Bacteria</taxon>
        <taxon>Pseudomonadati</taxon>
        <taxon>Bacteroidota</taxon>
        <taxon>Flavobacteriia</taxon>
        <taxon>Flavobacteriales</taxon>
        <taxon>Flavobacteriaceae</taxon>
        <taxon>Aquimarina</taxon>
    </lineage>
</organism>
<dbReference type="Pfam" id="PF00440">
    <property type="entry name" value="TetR_N"/>
    <property type="match status" value="1"/>
</dbReference>